<evidence type="ECO:0000256" key="6">
    <source>
        <dbReference type="ARBA" id="ARBA00022989"/>
    </source>
</evidence>
<dbReference type="AlphaFoldDB" id="A0A6J2U1Q0"/>
<dbReference type="Proteomes" id="UP000504634">
    <property type="component" value="Unplaced"/>
</dbReference>
<accession>A0A6J2U1Q0</accession>
<evidence type="ECO:0000256" key="5">
    <source>
        <dbReference type="ARBA" id="ARBA00022725"/>
    </source>
</evidence>
<organism evidence="11 12">
    <name type="scientific">Drosophila lebanonensis</name>
    <name type="common">Fruit fly</name>
    <name type="synonym">Scaptodrosophila lebanonensis</name>
    <dbReference type="NCBI Taxonomy" id="7225"/>
    <lineage>
        <taxon>Eukaryota</taxon>
        <taxon>Metazoa</taxon>
        <taxon>Ecdysozoa</taxon>
        <taxon>Arthropoda</taxon>
        <taxon>Hexapoda</taxon>
        <taxon>Insecta</taxon>
        <taxon>Pterygota</taxon>
        <taxon>Neoptera</taxon>
        <taxon>Endopterygota</taxon>
        <taxon>Diptera</taxon>
        <taxon>Brachycera</taxon>
        <taxon>Muscomorpha</taxon>
        <taxon>Ephydroidea</taxon>
        <taxon>Drosophilidae</taxon>
        <taxon>Scaptodrosophila</taxon>
    </lineage>
</organism>
<evidence type="ECO:0000256" key="2">
    <source>
        <dbReference type="ARBA" id="ARBA00022475"/>
    </source>
</evidence>
<keyword evidence="2" id="KW-1003">Cell membrane</keyword>
<evidence type="ECO:0000313" key="12">
    <source>
        <dbReference type="RefSeq" id="XP_030382289.1"/>
    </source>
</evidence>
<keyword evidence="4 10" id="KW-0812">Transmembrane</keyword>
<keyword evidence="11" id="KW-1185">Reference proteome</keyword>
<dbReference type="Pfam" id="PF02949">
    <property type="entry name" value="7tm_6"/>
    <property type="match status" value="1"/>
</dbReference>
<dbReference type="GO" id="GO:0004984">
    <property type="term" value="F:olfactory receptor activity"/>
    <property type="evidence" value="ECO:0007669"/>
    <property type="project" value="InterPro"/>
</dbReference>
<keyword evidence="3" id="KW-0716">Sensory transduction</keyword>
<reference evidence="12" key="1">
    <citation type="submission" date="2025-08" db="UniProtKB">
        <authorList>
            <consortium name="RefSeq"/>
        </authorList>
    </citation>
    <scope>IDENTIFICATION</scope>
    <source>
        <strain evidence="12">11010-0011.00</strain>
        <tissue evidence="12">Whole body</tissue>
    </source>
</reference>
<dbReference type="GO" id="GO:0007165">
    <property type="term" value="P:signal transduction"/>
    <property type="evidence" value="ECO:0007669"/>
    <property type="project" value="UniProtKB-KW"/>
</dbReference>
<keyword evidence="8" id="KW-0675">Receptor</keyword>
<evidence type="ECO:0000256" key="10">
    <source>
        <dbReference type="SAM" id="Phobius"/>
    </source>
</evidence>
<name>A0A6J2U1Q0_DROLE</name>
<feature type="transmembrane region" description="Helical" evidence="10">
    <location>
        <begin position="104"/>
        <end position="126"/>
    </location>
</feature>
<evidence type="ECO:0000313" key="11">
    <source>
        <dbReference type="Proteomes" id="UP000504634"/>
    </source>
</evidence>
<keyword evidence="9" id="KW-0807">Transducer</keyword>
<evidence type="ECO:0000256" key="3">
    <source>
        <dbReference type="ARBA" id="ARBA00022606"/>
    </source>
</evidence>
<dbReference type="GO" id="GO:0005886">
    <property type="term" value="C:plasma membrane"/>
    <property type="evidence" value="ECO:0007669"/>
    <property type="project" value="UniProtKB-SubCell"/>
</dbReference>
<dbReference type="OrthoDB" id="7548151at2759"/>
<keyword evidence="7 10" id="KW-0472">Membrane</keyword>
<dbReference type="GO" id="GO:0005549">
    <property type="term" value="F:odorant binding"/>
    <property type="evidence" value="ECO:0007669"/>
    <property type="project" value="InterPro"/>
</dbReference>
<keyword evidence="6 10" id="KW-1133">Transmembrane helix</keyword>
<evidence type="ECO:0000256" key="7">
    <source>
        <dbReference type="ARBA" id="ARBA00023136"/>
    </source>
</evidence>
<dbReference type="GeneID" id="115629848"/>
<sequence>MRESSPHVRFLVYGYDLCLNVGITICYPLHLIIGVFLTSSKDDIFKNLIINVTCLICTLQHWCLRYKLRNQYAIEALLSTLDQRVIDASAGQAAAQRVAGQARIIVRLFLFAATAANLSAILGVLLNSERRLMYPGWIPFDWQSSNSLYWLALCYQFIGVTIQITQNLINDIYPALVLCLLAGHVRLLGLRIAKIGNEEIKDEISSHFVCAEKANAELILYIEDHKKIIKLSSSVLLTAGHDFVRLDVELTLREFTMYAARLVGIHLDSFFATVKMAYSLFAVVLRIK</sequence>
<dbReference type="RefSeq" id="XP_030382289.1">
    <property type="nucleotide sequence ID" value="XM_030526429.1"/>
</dbReference>
<gene>
    <name evidence="12" type="primary">LOC115629848</name>
</gene>
<comment type="subcellular location">
    <subcellularLocation>
        <location evidence="1">Cell membrane</location>
        <topology evidence="1">Multi-pass membrane protein</topology>
    </subcellularLocation>
</comment>
<keyword evidence="5" id="KW-0552">Olfaction</keyword>
<protein>
    <submittedName>
        <fullName evidence="12">Odorant receptor 33b-like</fullName>
    </submittedName>
</protein>
<evidence type="ECO:0000256" key="4">
    <source>
        <dbReference type="ARBA" id="ARBA00022692"/>
    </source>
</evidence>
<feature type="transmembrane region" description="Helical" evidence="10">
    <location>
        <begin position="12"/>
        <end position="37"/>
    </location>
</feature>
<dbReference type="PANTHER" id="PTHR21137:SF35">
    <property type="entry name" value="ODORANT RECEPTOR 19A-RELATED"/>
    <property type="match status" value="1"/>
</dbReference>
<proteinExistence type="predicted"/>
<dbReference type="InterPro" id="IPR004117">
    <property type="entry name" value="7tm6_olfct_rcpt"/>
</dbReference>
<evidence type="ECO:0000256" key="8">
    <source>
        <dbReference type="ARBA" id="ARBA00023170"/>
    </source>
</evidence>
<dbReference type="PANTHER" id="PTHR21137">
    <property type="entry name" value="ODORANT RECEPTOR"/>
    <property type="match status" value="1"/>
</dbReference>
<evidence type="ECO:0000256" key="9">
    <source>
        <dbReference type="ARBA" id="ARBA00023224"/>
    </source>
</evidence>
<evidence type="ECO:0000256" key="1">
    <source>
        <dbReference type="ARBA" id="ARBA00004651"/>
    </source>
</evidence>